<dbReference type="AlphaFoldDB" id="A0A914PU72"/>
<keyword evidence="12 13" id="KW-0407">Ion channel</keyword>
<keyword evidence="4 13" id="KW-0894">Sodium channel</keyword>
<organism evidence="15 16">
    <name type="scientific">Panagrolaimus davidi</name>
    <dbReference type="NCBI Taxonomy" id="227884"/>
    <lineage>
        <taxon>Eukaryota</taxon>
        <taxon>Metazoa</taxon>
        <taxon>Ecdysozoa</taxon>
        <taxon>Nematoda</taxon>
        <taxon>Chromadorea</taxon>
        <taxon>Rhabditida</taxon>
        <taxon>Tylenchina</taxon>
        <taxon>Panagrolaimomorpha</taxon>
        <taxon>Panagrolaimoidea</taxon>
        <taxon>Panagrolaimidae</taxon>
        <taxon>Panagrolaimus</taxon>
    </lineage>
</organism>
<dbReference type="PANTHER" id="PTHR11690">
    <property type="entry name" value="AMILORIDE-SENSITIVE SODIUM CHANNEL-RELATED"/>
    <property type="match status" value="1"/>
</dbReference>
<evidence type="ECO:0000256" key="13">
    <source>
        <dbReference type="RuleBase" id="RU000679"/>
    </source>
</evidence>
<dbReference type="GO" id="GO:0005886">
    <property type="term" value="C:plasma membrane"/>
    <property type="evidence" value="ECO:0007669"/>
    <property type="project" value="TreeGrafter"/>
</dbReference>
<comment type="similarity">
    <text evidence="2 13">Belongs to the amiloride-sensitive sodium channel (TC 1.A.6) family.</text>
</comment>
<evidence type="ECO:0000256" key="8">
    <source>
        <dbReference type="ARBA" id="ARBA00023065"/>
    </source>
</evidence>
<reference evidence="16" key="1">
    <citation type="submission" date="2022-11" db="UniProtKB">
        <authorList>
            <consortium name="WormBaseParasite"/>
        </authorList>
    </citation>
    <scope>IDENTIFICATION</scope>
</reference>
<feature type="compositionally biased region" description="Polar residues" evidence="14">
    <location>
        <begin position="355"/>
        <end position="369"/>
    </location>
</feature>
<evidence type="ECO:0000256" key="6">
    <source>
        <dbReference type="ARBA" id="ARBA00022989"/>
    </source>
</evidence>
<evidence type="ECO:0000256" key="10">
    <source>
        <dbReference type="ARBA" id="ARBA00023180"/>
    </source>
</evidence>
<keyword evidence="11 13" id="KW-0739">Sodium transport</keyword>
<evidence type="ECO:0000256" key="11">
    <source>
        <dbReference type="ARBA" id="ARBA00023201"/>
    </source>
</evidence>
<dbReference type="GO" id="GO:0015280">
    <property type="term" value="F:ligand-gated sodium channel activity"/>
    <property type="evidence" value="ECO:0007669"/>
    <property type="project" value="TreeGrafter"/>
</dbReference>
<comment type="subcellular location">
    <subcellularLocation>
        <location evidence="1">Membrane</location>
        <topology evidence="1">Multi-pass membrane protein</topology>
    </subcellularLocation>
</comment>
<feature type="region of interest" description="Disordered" evidence="14">
    <location>
        <begin position="423"/>
        <end position="452"/>
    </location>
</feature>
<feature type="region of interest" description="Disordered" evidence="14">
    <location>
        <begin position="1106"/>
        <end position="1128"/>
    </location>
</feature>
<protein>
    <submittedName>
        <fullName evidence="16">Uncharacterized protein</fullName>
    </submittedName>
</protein>
<evidence type="ECO:0000256" key="4">
    <source>
        <dbReference type="ARBA" id="ARBA00022461"/>
    </source>
</evidence>
<evidence type="ECO:0000313" key="15">
    <source>
        <dbReference type="Proteomes" id="UP000887578"/>
    </source>
</evidence>
<feature type="region of interest" description="Disordered" evidence="14">
    <location>
        <begin position="192"/>
        <end position="394"/>
    </location>
</feature>
<evidence type="ECO:0000256" key="9">
    <source>
        <dbReference type="ARBA" id="ARBA00023136"/>
    </source>
</evidence>
<feature type="region of interest" description="Disordered" evidence="14">
    <location>
        <begin position="502"/>
        <end position="523"/>
    </location>
</feature>
<keyword evidence="6" id="KW-1133">Transmembrane helix</keyword>
<dbReference type="InterPro" id="IPR001873">
    <property type="entry name" value="ENaC"/>
</dbReference>
<dbReference type="PANTHER" id="PTHR11690:SF248">
    <property type="entry name" value="PICKPOCKET 17, ISOFORM A"/>
    <property type="match status" value="1"/>
</dbReference>
<keyword evidence="7" id="KW-0915">Sodium</keyword>
<dbReference type="Gene3D" id="1.10.287.820">
    <property type="entry name" value="Acid-sensing ion channel domain"/>
    <property type="match status" value="1"/>
</dbReference>
<feature type="compositionally biased region" description="Polar residues" evidence="14">
    <location>
        <begin position="316"/>
        <end position="343"/>
    </location>
</feature>
<evidence type="ECO:0000256" key="2">
    <source>
        <dbReference type="ARBA" id="ARBA00007193"/>
    </source>
</evidence>
<feature type="compositionally biased region" description="Low complexity" evidence="14">
    <location>
        <begin position="199"/>
        <end position="305"/>
    </location>
</feature>
<name>A0A914PU72_9BILA</name>
<feature type="region of interest" description="Disordered" evidence="14">
    <location>
        <begin position="538"/>
        <end position="571"/>
    </location>
</feature>
<accession>A0A914PU72</accession>
<evidence type="ECO:0000256" key="14">
    <source>
        <dbReference type="SAM" id="MobiDB-lite"/>
    </source>
</evidence>
<keyword evidence="3 13" id="KW-0813">Transport</keyword>
<feature type="compositionally biased region" description="Low complexity" evidence="14">
    <location>
        <begin position="1111"/>
        <end position="1128"/>
    </location>
</feature>
<evidence type="ECO:0000256" key="1">
    <source>
        <dbReference type="ARBA" id="ARBA00004141"/>
    </source>
</evidence>
<dbReference type="PROSITE" id="PS01206">
    <property type="entry name" value="ASC"/>
    <property type="match status" value="1"/>
</dbReference>
<dbReference type="Pfam" id="PF00858">
    <property type="entry name" value="ASC"/>
    <property type="match status" value="1"/>
</dbReference>
<feature type="compositionally biased region" description="Low complexity" evidence="14">
    <location>
        <begin position="344"/>
        <end position="354"/>
    </location>
</feature>
<evidence type="ECO:0000256" key="3">
    <source>
        <dbReference type="ARBA" id="ARBA00022448"/>
    </source>
</evidence>
<keyword evidence="10" id="KW-0325">Glycoprotein</keyword>
<evidence type="ECO:0000313" key="16">
    <source>
        <dbReference type="WBParaSite" id="PDA_v2.g19808.t1"/>
    </source>
</evidence>
<keyword evidence="8 13" id="KW-0406">Ion transport</keyword>
<keyword evidence="9" id="KW-0472">Membrane</keyword>
<feature type="compositionally biased region" description="Polar residues" evidence="14">
    <location>
        <begin position="541"/>
        <end position="571"/>
    </location>
</feature>
<feature type="compositionally biased region" description="Low complexity" evidence="14">
    <location>
        <begin position="423"/>
        <end position="441"/>
    </location>
</feature>
<dbReference type="WBParaSite" id="PDA_v2.g19808.t1">
    <property type="protein sequence ID" value="PDA_v2.g19808.t1"/>
    <property type="gene ID" value="PDA_v2.g19808"/>
</dbReference>
<dbReference type="Proteomes" id="UP000887578">
    <property type="component" value="Unplaced"/>
</dbReference>
<dbReference type="InterPro" id="IPR020903">
    <property type="entry name" value="ENaC_CS"/>
</dbReference>
<keyword evidence="15" id="KW-1185">Reference proteome</keyword>
<dbReference type="Gene3D" id="2.60.470.10">
    <property type="entry name" value="Acid-sensing ion channels like domains"/>
    <property type="match status" value="1"/>
</dbReference>
<keyword evidence="5 13" id="KW-0812">Transmembrane</keyword>
<evidence type="ECO:0000256" key="5">
    <source>
        <dbReference type="ARBA" id="ARBA00022692"/>
    </source>
</evidence>
<evidence type="ECO:0000256" key="12">
    <source>
        <dbReference type="ARBA" id="ARBA00023303"/>
    </source>
</evidence>
<sequence length="1217" mass="132443">MFHTVNYNLYKTDIDEGVYLCFHDLFCDDFCNTWDTGLDALTNLTECAKANFNYPPETDGFNFMALIAEGYSSYCNLNDKGCKLGLYKKKSKIYPGNYWYKDCYVGQYFSNNANLVSMTMEGCDNSTTYEFDTYLLSTCTGYIKNISDTFSNVLDETDCGTVCGKTCPLTGTNLCFYNQQDLCYFYQKCTTTGSSKIPQSSTTKTSASTTSKQSTTSSATTKTSISSTPQSSASSAISTSKSTVSMATALTSTSSTKTIPNSETTTTEYSKTPTFSTTTPNQNEELMTTESSDTSSDLSSSTSTLKNEKTTPMEELSSSSETKSYPTTTFSDVSPIIASSTVKSSTQPSTDSSSRATALQSIQQTSSTHTFVTTSQNTKTSTSATSTTSQNPLTLGTLNTIKWPTFPTIKPWTTSNFQIITSKSSAQSSSTKTPSITSSSTHKAPATSTNARSTKAITTIPVISSSGATTAITKKPTSTSIKNPTNYGSVSTKTTALSETIKSNPTNANTKSVTNPLTPFETTTPSNIVEITTKSEIPDNSEITTNGDAQTGSKTKTFDITTNIPTDNSENGATTVADDNTDIITSDSVTVIYSKTPLLLTTTAGSNNQIISSTSKINTSPNPDTIHSSSKATDIVITTQSSESQETTSLSATTTTIIPLSTKQSTSQSDETNFLNQTLPTTFQSDITFAITSTTITTPNLLTSVTTTSTQPTQQISARTTTSNNFTTTTNSVNELEKLSKDYKLNSSQASITIETNAQKALISLAASLSDAEKNALGYKIGDLIQTCIIDGVPCNIERDFQQIYDVDYGFCYTFNSDAIYNTTQSGASHGLKMVVLSDINEYMATSSEQGIKIVIHPQDEYPFPNADGYRSAIGKEVDLRVTYGIISRLDSPYGSCNSLDKLKELNQPFYYNGTYSVEGCYRSCFQQKISIACNCSDPRFPLPNDLSTSFCQISDTKKYACYEKYIKDNGDYYHVKGCSCDVTCDETTFTAKVYYANWPYGTFFYQALCTDTTLINGTDQKNCQKFYQKNAVSVLVSYARLGYETLEEQPAYDLFNNLAGNTGLWIGFSAITLAEFILIFAQICLWICTPWELMEVPSCRRRNYPEPETDSGNTTEETNSTTATTIGSGSAAGSLAAFNSFYPNLLNGMDMNKSRHLFQPKSFPNDLRRRHPGTMVADPSSIYESITPVSHVDVYDSQLISPTPVQSTINETVPEL</sequence>
<evidence type="ECO:0000256" key="7">
    <source>
        <dbReference type="ARBA" id="ARBA00023053"/>
    </source>
</evidence>
<proteinExistence type="inferred from homology"/>
<feature type="compositionally biased region" description="Low complexity" evidence="14">
    <location>
        <begin position="370"/>
        <end position="389"/>
    </location>
</feature>